<reference evidence="1" key="1">
    <citation type="journal article" date="2014" name="Int. J. Syst. Evol. Microbiol.">
        <title>Complete genome sequence of Corynebacterium casei LMG S-19264T (=DSM 44701T), isolated from a smear-ripened cheese.</title>
        <authorList>
            <consortium name="US DOE Joint Genome Institute (JGI-PGF)"/>
            <person name="Walter F."/>
            <person name="Albersmeier A."/>
            <person name="Kalinowski J."/>
            <person name="Ruckert C."/>
        </authorList>
    </citation>
    <scope>NUCLEOTIDE SEQUENCE</scope>
    <source>
        <strain evidence="1">CGMCC 1.15760</strain>
    </source>
</reference>
<dbReference type="EMBL" id="BMJT01000003">
    <property type="protein sequence ID" value="GGG16771.1"/>
    <property type="molecule type" value="Genomic_DNA"/>
</dbReference>
<keyword evidence="2" id="KW-1185">Reference proteome</keyword>
<organism evidence="1 2">
    <name type="scientific">Lysinibacillus alkalisoli</name>
    <dbReference type="NCBI Taxonomy" id="1911548"/>
    <lineage>
        <taxon>Bacteria</taxon>
        <taxon>Bacillati</taxon>
        <taxon>Bacillota</taxon>
        <taxon>Bacilli</taxon>
        <taxon>Bacillales</taxon>
        <taxon>Bacillaceae</taxon>
        <taxon>Lysinibacillus</taxon>
    </lineage>
</organism>
<evidence type="ECO:0000313" key="1">
    <source>
        <dbReference type="EMBL" id="GGG16771.1"/>
    </source>
</evidence>
<proteinExistence type="predicted"/>
<dbReference type="AlphaFoldDB" id="A0A917LER8"/>
<reference evidence="1" key="2">
    <citation type="submission" date="2020-09" db="EMBL/GenBank/DDBJ databases">
        <authorList>
            <person name="Sun Q."/>
            <person name="Zhou Y."/>
        </authorList>
    </citation>
    <scope>NUCLEOTIDE SEQUENCE</scope>
    <source>
        <strain evidence="1">CGMCC 1.15760</strain>
    </source>
</reference>
<name>A0A917LER8_9BACI</name>
<evidence type="ECO:0000313" key="2">
    <source>
        <dbReference type="Proteomes" id="UP000616608"/>
    </source>
</evidence>
<dbReference type="Proteomes" id="UP000616608">
    <property type="component" value="Unassembled WGS sequence"/>
</dbReference>
<sequence>MISLKENRNGENMPQLKLYYIDFPEQQMQYDVGTVKINNDNLTVQNAEICRILNAESYDIADYSDEISILVDDAGFYKSGLPIWKIHTPDGQTLELIGKLLFVRNIETEYSTDFTDIRAEDIFNFRIGMEIELLGIKK</sequence>
<dbReference type="RefSeq" id="WP_188613827.1">
    <property type="nucleotide sequence ID" value="NZ_BMJT01000003.1"/>
</dbReference>
<comment type="caution">
    <text evidence="1">The sequence shown here is derived from an EMBL/GenBank/DDBJ whole genome shotgun (WGS) entry which is preliminary data.</text>
</comment>
<gene>
    <name evidence="1" type="ORF">GCM10007425_08880</name>
</gene>
<protein>
    <submittedName>
        <fullName evidence="1">Uncharacterized protein</fullName>
    </submittedName>
</protein>
<accession>A0A917LER8</accession>